<name>A0A917ZTG2_9ACTN</name>
<dbReference type="PRINTS" id="PR01543">
    <property type="entry name" value="ANATRNSFRASE"/>
</dbReference>
<comment type="caution">
    <text evidence="3">The sequence shown here is derived from an EMBL/GenBank/DDBJ whole genome shotgun (WGS) entry which is preliminary data.</text>
</comment>
<dbReference type="InterPro" id="IPR038765">
    <property type="entry name" value="Papain-like_cys_pep_sf"/>
</dbReference>
<dbReference type="Proteomes" id="UP000641932">
    <property type="component" value="Unassembled WGS sequence"/>
</dbReference>
<dbReference type="SUPFAM" id="SSF54001">
    <property type="entry name" value="Cysteine proteinases"/>
    <property type="match status" value="1"/>
</dbReference>
<accession>A0A917ZTG2</accession>
<evidence type="ECO:0000313" key="4">
    <source>
        <dbReference type="Proteomes" id="UP000641932"/>
    </source>
</evidence>
<gene>
    <name evidence="3" type="ORF">GCM10012280_37270</name>
</gene>
<reference evidence="3" key="2">
    <citation type="submission" date="2020-09" db="EMBL/GenBank/DDBJ databases">
        <authorList>
            <person name="Sun Q."/>
            <person name="Zhou Y."/>
        </authorList>
    </citation>
    <scope>NUCLEOTIDE SEQUENCE</scope>
    <source>
        <strain evidence="3">CGMCC 4.7201</strain>
    </source>
</reference>
<dbReference type="PANTHER" id="PTHR11786:SF0">
    <property type="entry name" value="ARYLAMINE N-ACETYLTRANSFERASE 4-RELATED"/>
    <property type="match status" value="1"/>
</dbReference>
<dbReference type="RefSeq" id="WP_189132849.1">
    <property type="nucleotide sequence ID" value="NZ_BMMS01000015.1"/>
</dbReference>
<evidence type="ECO:0000256" key="1">
    <source>
        <dbReference type="ARBA" id="ARBA00006547"/>
    </source>
</evidence>
<sequence length="257" mass="28591">MDDTEVDAYLARIGAARPERAGSDGLRDLSLRHLTTVPFENLSIHLGEDIVLEEKALLDKVVHRRRGGFCYELNGLFGALLSALGYRVTLMSARVFNGTEAGPPFDHLALRVETPAPWLVDVGFGDHSHFPLRLGTSTEQDDPAGTFTILETADGDLDVLKDGEPQYRLEQRPRELADFVPACWWQRTSPDSHFTRGPICSRLTEDGRISIGGRTLIRTVDRQRYETALESDTELLAAYRTHFGITLDRVRGAAATE</sequence>
<dbReference type="Gene3D" id="2.40.128.150">
    <property type="entry name" value="Cysteine proteinases"/>
    <property type="match status" value="1"/>
</dbReference>
<dbReference type="PANTHER" id="PTHR11786">
    <property type="entry name" value="N-HYDROXYARYLAMINE O-ACETYLTRANSFERASE"/>
    <property type="match status" value="1"/>
</dbReference>
<keyword evidence="4" id="KW-1185">Reference proteome</keyword>
<evidence type="ECO:0000256" key="2">
    <source>
        <dbReference type="RuleBase" id="RU003452"/>
    </source>
</evidence>
<dbReference type="Pfam" id="PF00797">
    <property type="entry name" value="Acetyltransf_2"/>
    <property type="match status" value="1"/>
</dbReference>
<comment type="similarity">
    <text evidence="1 2">Belongs to the arylamine N-acetyltransferase family.</text>
</comment>
<evidence type="ECO:0000313" key="3">
    <source>
        <dbReference type="EMBL" id="GGO90833.1"/>
    </source>
</evidence>
<dbReference type="AlphaFoldDB" id="A0A917ZTG2"/>
<protein>
    <submittedName>
        <fullName evidence="3">N-hydroxyarylamine O-acetyltransferase</fullName>
    </submittedName>
</protein>
<dbReference type="Gene3D" id="3.30.2140.10">
    <property type="entry name" value="Arylamine N-acetyltransferase"/>
    <property type="match status" value="1"/>
</dbReference>
<organism evidence="3 4">
    <name type="scientific">Wenjunlia tyrosinilytica</name>
    <dbReference type="NCBI Taxonomy" id="1544741"/>
    <lineage>
        <taxon>Bacteria</taxon>
        <taxon>Bacillati</taxon>
        <taxon>Actinomycetota</taxon>
        <taxon>Actinomycetes</taxon>
        <taxon>Kitasatosporales</taxon>
        <taxon>Streptomycetaceae</taxon>
        <taxon>Wenjunlia</taxon>
    </lineage>
</organism>
<dbReference type="GO" id="GO:0016407">
    <property type="term" value="F:acetyltransferase activity"/>
    <property type="evidence" value="ECO:0007669"/>
    <property type="project" value="InterPro"/>
</dbReference>
<reference evidence="3" key="1">
    <citation type="journal article" date="2014" name="Int. J. Syst. Evol. Microbiol.">
        <title>Complete genome sequence of Corynebacterium casei LMG S-19264T (=DSM 44701T), isolated from a smear-ripened cheese.</title>
        <authorList>
            <consortium name="US DOE Joint Genome Institute (JGI-PGF)"/>
            <person name="Walter F."/>
            <person name="Albersmeier A."/>
            <person name="Kalinowski J."/>
            <person name="Ruckert C."/>
        </authorList>
    </citation>
    <scope>NUCLEOTIDE SEQUENCE</scope>
    <source>
        <strain evidence="3">CGMCC 4.7201</strain>
    </source>
</reference>
<dbReference type="EMBL" id="BMMS01000015">
    <property type="protein sequence ID" value="GGO90833.1"/>
    <property type="molecule type" value="Genomic_DNA"/>
</dbReference>
<dbReference type="InterPro" id="IPR001447">
    <property type="entry name" value="Arylamine_N-AcTrfase"/>
</dbReference>
<proteinExistence type="inferred from homology"/>